<evidence type="ECO:0000256" key="10">
    <source>
        <dbReference type="ARBA" id="ARBA00022840"/>
    </source>
</evidence>
<evidence type="ECO:0000256" key="11">
    <source>
        <dbReference type="ARBA" id="ARBA00023004"/>
    </source>
</evidence>
<dbReference type="EC" id="5.6.2.3" evidence="17"/>
<dbReference type="Proteomes" id="UP000193218">
    <property type="component" value="Unassembled WGS sequence"/>
</dbReference>
<dbReference type="SMART" id="SM00488">
    <property type="entry name" value="DEXDc2"/>
    <property type="match status" value="1"/>
</dbReference>
<dbReference type="GO" id="GO:0005524">
    <property type="term" value="F:ATP binding"/>
    <property type="evidence" value="ECO:0007669"/>
    <property type="project" value="UniProtKB-KW"/>
</dbReference>
<reference evidence="24 25" key="1">
    <citation type="submission" date="2017-03" db="EMBL/GenBank/DDBJ databases">
        <title>Widespread Adenine N6-methylation of Active Genes in Fungi.</title>
        <authorList>
            <consortium name="DOE Joint Genome Institute"/>
            <person name="Mondo S.J."/>
            <person name="Dannebaum R.O."/>
            <person name="Kuo R.C."/>
            <person name="Louie K.B."/>
            <person name="Bewick A.J."/>
            <person name="Labutti K."/>
            <person name="Haridas S."/>
            <person name="Kuo A."/>
            <person name="Salamov A."/>
            <person name="Ahrendt S.R."/>
            <person name="Lau R."/>
            <person name="Bowen B.P."/>
            <person name="Lipzen A."/>
            <person name="Sullivan W."/>
            <person name="Andreopoulos W.B."/>
            <person name="Clum A."/>
            <person name="Lindquist E."/>
            <person name="Daum C."/>
            <person name="Northen T.R."/>
            <person name="Ramamoorthy G."/>
            <person name="Schmitz R.J."/>
            <person name="Gryganskyi A."/>
            <person name="Culley D."/>
            <person name="Magnuson J."/>
            <person name="James T.Y."/>
            <person name="O'Malley M.A."/>
            <person name="Stajich J.E."/>
            <person name="Spatafora J.W."/>
            <person name="Visel A."/>
            <person name="Grigoriev I.V."/>
        </authorList>
    </citation>
    <scope>NUCLEOTIDE SEQUENCE [LARGE SCALE GENOMIC DNA]</scope>
    <source>
        <strain evidence="24 25">NRRL Y-17943</strain>
    </source>
</reference>
<keyword evidence="14" id="KW-0539">Nucleus</keyword>
<keyword evidence="25" id="KW-1185">Reference proteome</keyword>
<keyword evidence="11" id="KW-0408">Iron</keyword>
<evidence type="ECO:0000256" key="22">
    <source>
        <dbReference type="SAM" id="MobiDB-lite"/>
    </source>
</evidence>
<dbReference type="PROSITE" id="PS51193">
    <property type="entry name" value="HELICASE_ATP_BIND_2"/>
    <property type="match status" value="1"/>
</dbReference>
<evidence type="ECO:0000256" key="8">
    <source>
        <dbReference type="ARBA" id="ARBA00022801"/>
    </source>
</evidence>
<evidence type="ECO:0000256" key="20">
    <source>
        <dbReference type="ARBA" id="ARBA00045702"/>
    </source>
</evidence>
<accession>A0A1Y1U8L8</accession>
<evidence type="ECO:0000256" key="1">
    <source>
        <dbReference type="ARBA" id="ARBA00001966"/>
    </source>
</evidence>
<keyword evidence="10" id="KW-0067">ATP-binding</keyword>
<name>A0A1Y1U8L8_9TREE</name>
<dbReference type="AlphaFoldDB" id="A0A1Y1U8L8"/>
<evidence type="ECO:0000256" key="21">
    <source>
        <dbReference type="ARBA" id="ARBA00048954"/>
    </source>
</evidence>
<organism evidence="24 25">
    <name type="scientific">Kockovaella imperatae</name>
    <dbReference type="NCBI Taxonomy" id="4999"/>
    <lineage>
        <taxon>Eukaryota</taxon>
        <taxon>Fungi</taxon>
        <taxon>Dikarya</taxon>
        <taxon>Basidiomycota</taxon>
        <taxon>Agaricomycotina</taxon>
        <taxon>Tremellomycetes</taxon>
        <taxon>Tremellales</taxon>
        <taxon>Cuniculitremaceae</taxon>
        <taxon>Kockovaella</taxon>
    </lineage>
</organism>
<keyword evidence="7" id="KW-0547">Nucleotide-binding</keyword>
<keyword evidence="13" id="KW-0413">Isomerase</keyword>
<evidence type="ECO:0000256" key="18">
    <source>
        <dbReference type="ARBA" id="ARBA00044998"/>
    </source>
</evidence>
<evidence type="ECO:0000313" key="24">
    <source>
        <dbReference type="EMBL" id="ORX33827.1"/>
    </source>
</evidence>
<dbReference type="InParanoid" id="A0A1Y1U8L8"/>
<dbReference type="InterPro" id="IPR006554">
    <property type="entry name" value="Helicase-like_DEXD_c2"/>
</dbReference>
<proteinExistence type="inferred from homology"/>
<dbReference type="GO" id="GO:0051536">
    <property type="term" value="F:iron-sulfur cluster binding"/>
    <property type="evidence" value="ECO:0007669"/>
    <property type="project" value="UniProtKB-KW"/>
</dbReference>
<dbReference type="InterPro" id="IPR027417">
    <property type="entry name" value="P-loop_NTPase"/>
</dbReference>
<dbReference type="PANTHER" id="PTHR11472:SF41">
    <property type="entry name" value="ATP-DEPENDENT DNA HELICASE DDX11-RELATED"/>
    <property type="match status" value="1"/>
</dbReference>
<dbReference type="InterPro" id="IPR013020">
    <property type="entry name" value="Rad3/Chl1-like"/>
</dbReference>
<keyword evidence="12" id="KW-0411">Iron-sulfur</keyword>
<dbReference type="Pfam" id="PF13307">
    <property type="entry name" value="Helicase_C_2"/>
    <property type="match status" value="1"/>
</dbReference>
<feature type="region of interest" description="Disordered" evidence="22">
    <location>
        <begin position="150"/>
        <end position="179"/>
    </location>
</feature>
<evidence type="ECO:0000256" key="19">
    <source>
        <dbReference type="ARBA" id="ARBA00045008"/>
    </source>
</evidence>
<evidence type="ECO:0000256" key="9">
    <source>
        <dbReference type="ARBA" id="ARBA00022806"/>
    </source>
</evidence>
<dbReference type="GO" id="GO:0016818">
    <property type="term" value="F:hydrolase activity, acting on acid anhydrides, in phosphorus-containing anhydrides"/>
    <property type="evidence" value="ECO:0007669"/>
    <property type="project" value="InterPro"/>
</dbReference>
<dbReference type="RefSeq" id="XP_021868126.1">
    <property type="nucleotide sequence ID" value="XM_022017569.1"/>
</dbReference>
<dbReference type="GeneID" id="33559378"/>
<dbReference type="GO" id="GO:0046872">
    <property type="term" value="F:metal ion binding"/>
    <property type="evidence" value="ECO:0007669"/>
    <property type="project" value="UniProtKB-KW"/>
</dbReference>
<evidence type="ECO:0000256" key="16">
    <source>
        <dbReference type="ARBA" id="ARBA00029709"/>
    </source>
</evidence>
<evidence type="ECO:0000256" key="4">
    <source>
        <dbReference type="ARBA" id="ARBA00016387"/>
    </source>
</evidence>
<dbReference type="Gene3D" id="3.40.50.300">
    <property type="entry name" value="P-loop containing nucleotide triphosphate hydrolases"/>
    <property type="match status" value="3"/>
</dbReference>
<comment type="function">
    <text evidence="20">ATP-dependent DNA helicase important for chromosome transmission and normal cell cycle progression in G(2)/M. May have a role in changing DNA topology to allow the loading of proteins involved in maintaining sister chromatid cohesion in the vicinity of the centromeres. Has a specific role in chromosome segregation during meiosis II.</text>
</comment>
<dbReference type="CDD" id="cd18788">
    <property type="entry name" value="SF2_C_XPD"/>
    <property type="match status" value="1"/>
</dbReference>
<dbReference type="GO" id="GO:0034085">
    <property type="term" value="P:establishment of sister chromatid cohesion"/>
    <property type="evidence" value="ECO:0007669"/>
    <property type="project" value="TreeGrafter"/>
</dbReference>
<evidence type="ECO:0000259" key="23">
    <source>
        <dbReference type="PROSITE" id="PS51193"/>
    </source>
</evidence>
<dbReference type="InterPro" id="IPR045028">
    <property type="entry name" value="DinG/Rad3-like"/>
</dbReference>
<evidence type="ECO:0000256" key="13">
    <source>
        <dbReference type="ARBA" id="ARBA00023235"/>
    </source>
</evidence>
<dbReference type="InterPro" id="IPR014013">
    <property type="entry name" value="Helic_SF1/SF2_ATP-bd_DinG/Rad3"/>
</dbReference>
<dbReference type="Pfam" id="PF06733">
    <property type="entry name" value="DEAD_2"/>
    <property type="match status" value="1"/>
</dbReference>
<comment type="cofactor">
    <cofactor evidence="1">
        <name>[4Fe-4S] cluster</name>
        <dbReference type="ChEBI" id="CHEBI:49883"/>
    </cofactor>
</comment>
<gene>
    <name evidence="24" type="ORF">BD324DRAFT_643783</name>
</gene>
<dbReference type="SMART" id="SM00491">
    <property type="entry name" value="HELICc2"/>
    <property type="match status" value="1"/>
</dbReference>
<evidence type="ECO:0000256" key="14">
    <source>
        <dbReference type="ARBA" id="ARBA00023242"/>
    </source>
</evidence>
<keyword evidence="8" id="KW-0378">Hydrolase</keyword>
<evidence type="ECO:0000256" key="5">
    <source>
        <dbReference type="ARBA" id="ARBA00017386"/>
    </source>
</evidence>
<dbReference type="GO" id="GO:0005634">
    <property type="term" value="C:nucleus"/>
    <property type="evidence" value="ECO:0007669"/>
    <property type="project" value="UniProtKB-SubCell"/>
</dbReference>
<comment type="catalytic activity">
    <reaction evidence="21">
        <text>ATP + H2O = ADP + phosphate + H(+)</text>
        <dbReference type="Rhea" id="RHEA:13065"/>
        <dbReference type="ChEBI" id="CHEBI:15377"/>
        <dbReference type="ChEBI" id="CHEBI:15378"/>
        <dbReference type="ChEBI" id="CHEBI:30616"/>
        <dbReference type="ChEBI" id="CHEBI:43474"/>
        <dbReference type="ChEBI" id="CHEBI:456216"/>
        <dbReference type="EC" id="5.6.2.3"/>
    </reaction>
</comment>
<dbReference type="InterPro" id="IPR006555">
    <property type="entry name" value="ATP-dep_Helicase_C"/>
</dbReference>
<dbReference type="GO" id="GO:0003677">
    <property type="term" value="F:DNA binding"/>
    <property type="evidence" value="ECO:0007669"/>
    <property type="project" value="InterPro"/>
</dbReference>
<dbReference type="NCBIfam" id="TIGR00604">
    <property type="entry name" value="rad3"/>
    <property type="match status" value="1"/>
</dbReference>
<evidence type="ECO:0000256" key="12">
    <source>
        <dbReference type="ARBA" id="ARBA00023014"/>
    </source>
</evidence>
<keyword evidence="15" id="KW-0131">Cell cycle</keyword>
<comment type="similarity">
    <text evidence="3">Belongs to the DEAD box helicase family. DEAH subfamily. DDX11/CHL1 sub-subfamily.</text>
</comment>
<keyword evidence="6" id="KW-0479">Metal-binding</keyword>
<keyword evidence="9" id="KW-0347">Helicase</keyword>
<dbReference type="PANTHER" id="PTHR11472">
    <property type="entry name" value="DNA REPAIR DEAD HELICASE RAD3/XP-D SUBFAMILY MEMBER"/>
    <property type="match status" value="1"/>
</dbReference>
<comment type="subcellular location">
    <subcellularLocation>
        <location evidence="2">Nucleus</location>
    </subcellularLocation>
</comment>
<dbReference type="SUPFAM" id="SSF52540">
    <property type="entry name" value="P-loop containing nucleoside triphosphate hydrolases"/>
    <property type="match status" value="1"/>
</dbReference>
<evidence type="ECO:0000256" key="6">
    <source>
        <dbReference type="ARBA" id="ARBA00022723"/>
    </source>
</evidence>
<dbReference type="GO" id="GO:0043139">
    <property type="term" value="F:5'-3' DNA helicase activity"/>
    <property type="evidence" value="ECO:0007669"/>
    <property type="project" value="UniProtKB-EC"/>
</dbReference>
<protein>
    <recommendedName>
        <fullName evidence="5">ATP-dependent DNA helicase CHL1</fullName>
        <ecNumber evidence="17">5.6.2.3</ecNumber>
    </recommendedName>
    <alternativeName>
        <fullName evidence="4">ATP-dependent DNA helicase chl1</fullName>
    </alternativeName>
    <alternativeName>
        <fullName evidence="16">Chromosome loss protein 1</fullName>
    </alternativeName>
    <alternativeName>
        <fullName evidence="18 19">DNA 5'-3' helicase CHL1</fullName>
    </alternativeName>
</protein>
<sequence length="827" mass="92031">MEPPISTPESFPFPFPKPYDIQVELMRTVFEAIEQRKIAIVRGSGHVESPTGTGKSLTLLTSTLSWLEHNQQRVDKADEDRLRAKLSEDDPDDPAWVIDRAVKRAIADRRAMSDARRERLGRAKERERQLRLAAARGAFKNGQYKRVKIGESSGQEGREGADDSAFLPEDADSAEHSDGLVLSREVRELMARWEEANGDGAEVKIYYTSRTHTQLRQLTSELLKTCFANEGAESQQHMDVSLVPLGSRKQLCINDKIRSLGGDDRLNETCLDMQKSANARCEYLPSKDQEHLMLDARDSVLATVKDIEDLVVAGKQSHVCPYYATRRAVKQAQIVTLPYNLLLQKSAREALEIDLTDQIVVIDEAHNLIDTLLSIYSTTLTSSQLGNAISQLTQYLARFRNRLKPTHALWIRQTLSLLQGLVGVCERVLASHGNGKAKAEMIDTNTLIGRTGKGNDQVNLMEMVKYLKESKLARKVSGYTEKLAEGGEGGSRGVPGKASSRHSAIAAFHTVETFLLSLTDARDDGRVILSVDQKVVHLKYILLNPAERFREVVEQARSVILAGGTMEPISDFFTQLFPFVPRDRFKTLSCAHVIPKSNLLTQVICRGPTKVDFEFTFGSRGDERVLAELGRVIQSAINLIPDGVVVFLPSYTFLDSIKSVWTKSGVFYEPQSSGDVESILRDYALAIATGGSKRNGALMFAVVGGINFSDGLGRCVIMVGLPFANVGSVELQERMKYVEGLDGAGRGASRELYENLCMRAVNQSIGRAIRHANDYATILLVDSRYAQSRIRNKLPKWIDQDVKVQEDWTVAMRGIAAFFNHKRRRGV</sequence>
<dbReference type="OrthoDB" id="267079at2759"/>
<evidence type="ECO:0000256" key="15">
    <source>
        <dbReference type="ARBA" id="ARBA00023306"/>
    </source>
</evidence>
<evidence type="ECO:0000256" key="7">
    <source>
        <dbReference type="ARBA" id="ARBA00022741"/>
    </source>
</evidence>
<feature type="domain" description="Helicase ATP-binding" evidence="23">
    <location>
        <begin position="8"/>
        <end position="415"/>
    </location>
</feature>
<evidence type="ECO:0000256" key="2">
    <source>
        <dbReference type="ARBA" id="ARBA00004123"/>
    </source>
</evidence>
<dbReference type="FunCoup" id="A0A1Y1U8L8">
    <property type="interactions" value="626"/>
</dbReference>
<evidence type="ECO:0000313" key="25">
    <source>
        <dbReference type="Proteomes" id="UP000193218"/>
    </source>
</evidence>
<comment type="caution">
    <text evidence="24">The sequence shown here is derived from an EMBL/GenBank/DDBJ whole genome shotgun (WGS) entry which is preliminary data.</text>
</comment>
<evidence type="ECO:0000256" key="3">
    <source>
        <dbReference type="ARBA" id="ARBA00008435"/>
    </source>
</evidence>
<dbReference type="InterPro" id="IPR010614">
    <property type="entry name" value="RAD3-like_helicase_DEAD"/>
</dbReference>
<dbReference type="STRING" id="4999.A0A1Y1U8L8"/>
<evidence type="ECO:0000256" key="17">
    <source>
        <dbReference type="ARBA" id="ARBA00044969"/>
    </source>
</evidence>
<dbReference type="EMBL" id="NBSH01000017">
    <property type="protein sequence ID" value="ORX33827.1"/>
    <property type="molecule type" value="Genomic_DNA"/>
</dbReference>
<dbReference type="GO" id="GO:0006139">
    <property type="term" value="P:nucleobase-containing compound metabolic process"/>
    <property type="evidence" value="ECO:0007669"/>
    <property type="project" value="InterPro"/>
</dbReference>